<evidence type="ECO:0000313" key="2">
    <source>
        <dbReference type="EMBL" id="SVD95332.1"/>
    </source>
</evidence>
<evidence type="ECO:0000259" key="1">
    <source>
        <dbReference type="Pfam" id="PF13185"/>
    </source>
</evidence>
<dbReference type="InterPro" id="IPR029016">
    <property type="entry name" value="GAF-like_dom_sf"/>
</dbReference>
<accession>A0A382ZIP0</accession>
<sequence length="69" mass="6989">DPTNDPRSGGVPAGHMKLSCFLGIPFIVAGQLLGACAMANKPGGYTDADIEYCAPLAQIGGLLIAADRS</sequence>
<dbReference type="InterPro" id="IPR003018">
    <property type="entry name" value="GAF"/>
</dbReference>
<reference evidence="2" key="1">
    <citation type="submission" date="2018-05" db="EMBL/GenBank/DDBJ databases">
        <authorList>
            <person name="Lanie J.A."/>
            <person name="Ng W.-L."/>
            <person name="Kazmierczak K.M."/>
            <person name="Andrzejewski T.M."/>
            <person name="Davidsen T.M."/>
            <person name="Wayne K.J."/>
            <person name="Tettelin H."/>
            <person name="Glass J.I."/>
            <person name="Rusch D."/>
            <person name="Podicherti R."/>
            <person name="Tsui H.-C.T."/>
            <person name="Winkler M.E."/>
        </authorList>
    </citation>
    <scope>NUCLEOTIDE SEQUENCE</scope>
</reference>
<organism evidence="2">
    <name type="scientific">marine metagenome</name>
    <dbReference type="NCBI Taxonomy" id="408172"/>
    <lineage>
        <taxon>unclassified sequences</taxon>
        <taxon>metagenomes</taxon>
        <taxon>ecological metagenomes</taxon>
    </lineage>
</organism>
<dbReference type="SUPFAM" id="SSF55781">
    <property type="entry name" value="GAF domain-like"/>
    <property type="match status" value="1"/>
</dbReference>
<dbReference type="Pfam" id="PF13185">
    <property type="entry name" value="GAF_2"/>
    <property type="match status" value="1"/>
</dbReference>
<protein>
    <recommendedName>
        <fullName evidence="1">GAF domain-containing protein</fullName>
    </recommendedName>
</protein>
<gene>
    <name evidence="2" type="ORF">METZ01_LOCUS448186</name>
</gene>
<dbReference type="EMBL" id="UINC01184221">
    <property type="protein sequence ID" value="SVD95332.1"/>
    <property type="molecule type" value="Genomic_DNA"/>
</dbReference>
<proteinExistence type="predicted"/>
<name>A0A382ZIP0_9ZZZZ</name>
<dbReference type="AlphaFoldDB" id="A0A382ZIP0"/>
<feature type="non-terminal residue" evidence="2">
    <location>
        <position position="1"/>
    </location>
</feature>
<feature type="domain" description="GAF" evidence="1">
    <location>
        <begin position="1"/>
        <end position="64"/>
    </location>
</feature>
<dbReference type="Gene3D" id="3.30.450.40">
    <property type="match status" value="1"/>
</dbReference>